<organism evidence="2 3">
    <name type="scientific">Luteitalea pratensis</name>
    <dbReference type="NCBI Taxonomy" id="1855912"/>
    <lineage>
        <taxon>Bacteria</taxon>
        <taxon>Pseudomonadati</taxon>
        <taxon>Acidobacteriota</taxon>
        <taxon>Vicinamibacteria</taxon>
        <taxon>Vicinamibacterales</taxon>
        <taxon>Vicinamibacteraceae</taxon>
        <taxon>Luteitalea</taxon>
    </lineage>
</organism>
<dbReference type="EMBL" id="CP015136">
    <property type="protein sequence ID" value="AMY08920.1"/>
    <property type="molecule type" value="Genomic_DNA"/>
</dbReference>
<proteinExistence type="predicted"/>
<evidence type="ECO:0000313" key="2">
    <source>
        <dbReference type="EMBL" id="AMY08920.1"/>
    </source>
</evidence>
<accession>A0A143PL14</accession>
<keyword evidence="3" id="KW-1185">Reference proteome</keyword>
<reference evidence="3" key="2">
    <citation type="submission" date="2016-04" db="EMBL/GenBank/DDBJ databases">
        <title>First Complete Genome Sequence of a Subdivision 6 Acidobacterium.</title>
        <authorList>
            <person name="Huang S."/>
            <person name="Vieira S."/>
            <person name="Bunk B."/>
            <person name="Riedel T."/>
            <person name="Sproeer C."/>
            <person name="Overmann J."/>
        </authorList>
    </citation>
    <scope>NUCLEOTIDE SEQUENCE [LARGE SCALE GENOMIC DNA]</scope>
    <source>
        <strain evidence="3">DSM 100886 HEG_-6_39</strain>
    </source>
</reference>
<feature type="compositionally biased region" description="Basic and acidic residues" evidence="1">
    <location>
        <begin position="65"/>
        <end position="82"/>
    </location>
</feature>
<protein>
    <submittedName>
        <fullName evidence="2">Uncharacterized protein</fullName>
    </submittedName>
</protein>
<feature type="region of interest" description="Disordered" evidence="1">
    <location>
        <begin position="62"/>
        <end position="82"/>
    </location>
</feature>
<sequence>MPIRKFRSVEAMSAPTWREPGQPELRRVIEALWTNGLRLQGPRFPPGVHRYRSIEDLDAQVQRWQQDHVDRRQHGRHATDAP</sequence>
<dbReference type="Proteomes" id="UP000076079">
    <property type="component" value="Chromosome"/>
</dbReference>
<dbReference type="STRING" id="1855912.LuPra_02126"/>
<dbReference type="RefSeq" id="WP_110170702.1">
    <property type="nucleotide sequence ID" value="NZ_CP015136.1"/>
</dbReference>
<dbReference type="AlphaFoldDB" id="A0A143PL14"/>
<gene>
    <name evidence="2" type="ORF">LuPra_02126</name>
</gene>
<evidence type="ECO:0000256" key="1">
    <source>
        <dbReference type="SAM" id="MobiDB-lite"/>
    </source>
</evidence>
<evidence type="ECO:0000313" key="3">
    <source>
        <dbReference type="Proteomes" id="UP000076079"/>
    </source>
</evidence>
<reference evidence="2 3" key="1">
    <citation type="journal article" date="2016" name="Genome Announc.">
        <title>First Complete Genome Sequence of a Subdivision 6 Acidobacterium Strain.</title>
        <authorList>
            <person name="Huang S."/>
            <person name="Vieira S."/>
            <person name="Bunk B."/>
            <person name="Riedel T."/>
            <person name="Sproer C."/>
            <person name="Overmann J."/>
        </authorList>
    </citation>
    <scope>NUCLEOTIDE SEQUENCE [LARGE SCALE GENOMIC DNA]</scope>
    <source>
        <strain evidence="3">DSM 100886 HEG_-6_39</strain>
    </source>
</reference>
<dbReference type="KEGG" id="abac:LuPra_02126"/>
<name>A0A143PL14_LUTPR</name>